<gene>
    <name evidence="1" type="ORF">P0Y65_20580</name>
</gene>
<evidence type="ECO:0000313" key="2">
    <source>
        <dbReference type="Proteomes" id="UP001217476"/>
    </source>
</evidence>
<dbReference type="Proteomes" id="UP001217476">
    <property type="component" value="Chromosome"/>
</dbReference>
<dbReference type="AlphaFoldDB" id="A0AAJ6B0R5"/>
<dbReference type="GO" id="GO:0003677">
    <property type="term" value="F:DNA binding"/>
    <property type="evidence" value="ECO:0007669"/>
    <property type="project" value="InterPro"/>
</dbReference>
<sequence length="154" mass="16557">MTDRRHRADFYRALKTDFGLLVDEIGTQSQAAELTRVDQQALSSYENRNRPEFAPIDVVADLLDKAGTTHVVRMLADVIGAIVVPLPRNTGPMVVVEGAGQMAQALGKAMVAIGTALADGKITAEEAEIIIPKLQSIILSAHSLIRQINAEVGK</sequence>
<reference evidence="1" key="1">
    <citation type="submission" date="2023-03" db="EMBL/GenBank/DDBJ databases">
        <title>Andean soil-derived lignocellulolytic bacterial consortium as a source of novel taxa and putative plastic-active enzymes.</title>
        <authorList>
            <person name="Diaz-Garcia L."/>
            <person name="Chuvochina M."/>
            <person name="Feuerriegel G."/>
            <person name="Bunk B."/>
            <person name="Sproer C."/>
            <person name="Streit W.R."/>
            <person name="Rodriguez L.M."/>
            <person name="Overmann J."/>
            <person name="Jimenez D.J."/>
        </authorList>
    </citation>
    <scope>NUCLEOTIDE SEQUENCE</scope>
    <source>
        <strain evidence="1">MAG 4196</strain>
    </source>
</reference>
<protein>
    <submittedName>
        <fullName evidence="1">Uncharacterized protein</fullName>
    </submittedName>
</protein>
<proteinExistence type="predicted"/>
<evidence type="ECO:0000313" key="1">
    <source>
        <dbReference type="EMBL" id="WEK04539.1"/>
    </source>
</evidence>
<organism evidence="1 2">
    <name type="scientific">Candidatus Devosia phytovorans</name>
    <dbReference type="NCBI Taxonomy" id="3121372"/>
    <lineage>
        <taxon>Bacteria</taxon>
        <taxon>Pseudomonadati</taxon>
        <taxon>Pseudomonadota</taxon>
        <taxon>Alphaproteobacteria</taxon>
        <taxon>Hyphomicrobiales</taxon>
        <taxon>Devosiaceae</taxon>
        <taxon>Devosia</taxon>
    </lineage>
</organism>
<accession>A0AAJ6B0R5</accession>
<dbReference type="EMBL" id="CP119312">
    <property type="protein sequence ID" value="WEK04539.1"/>
    <property type="molecule type" value="Genomic_DNA"/>
</dbReference>
<name>A0AAJ6B0R5_9HYPH</name>